<dbReference type="InterPro" id="IPR027379">
    <property type="entry name" value="CLS_N"/>
</dbReference>
<keyword evidence="2" id="KW-1003">Cell membrane</keyword>
<accession>A0A6N7V4J4</accession>
<evidence type="ECO:0000256" key="9">
    <source>
        <dbReference type="ARBA" id="ARBA00023136"/>
    </source>
</evidence>
<evidence type="ECO:0000256" key="2">
    <source>
        <dbReference type="ARBA" id="ARBA00022475"/>
    </source>
</evidence>
<dbReference type="RefSeq" id="WP_154556751.1">
    <property type="nucleotide sequence ID" value="NZ_VUMR01000091.1"/>
</dbReference>
<feature type="transmembrane region" description="Helical" evidence="13">
    <location>
        <begin position="39"/>
        <end position="56"/>
    </location>
</feature>
<evidence type="ECO:0000313" key="16">
    <source>
        <dbReference type="Proteomes" id="UP000434241"/>
    </source>
</evidence>
<reference evidence="15 16" key="1">
    <citation type="submission" date="2019-08" db="EMBL/GenBank/DDBJ databases">
        <title>In-depth cultivation of the pig gut microbiome towards novel bacterial diversity and tailored functional studies.</title>
        <authorList>
            <person name="Wylensek D."/>
            <person name="Hitch T.C.A."/>
            <person name="Clavel T."/>
        </authorList>
    </citation>
    <scope>NUCLEOTIDE SEQUENCE [LARGE SCALE GENOMIC DNA]</scope>
    <source>
        <strain evidence="15 16">LKV-472-APC-3</strain>
    </source>
</reference>
<dbReference type="CDD" id="cd09154">
    <property type="entry name" value="PLDc_SMU_988_like_1"/>
    <property type="match status" value="1"/>
</dbReference>
<keyword evidence="6" id="KW-0677">Repeat</keyword>
<evidence type="ECO:0000256" key="5">
    <source>
        <dbReference type="ARBA" id="ARBA00022692"/>
    </source>
</evidence>
<dbReference type="PANTHER" id="PTHR21248">
    <property type="entry name" value="CARDIOLIPIN SYNTHASE"/>
    <property type="match status" value="1"/>
</dbReference>
<dbReference type="GeneID" id="93159661"/>
<evidence type="ECO:0000256" key="1">
    <source>
        <dbReference type="ARBA" id="ARBA00004651"/>
    </source>
</evidence>
<dbReference type="Pfam" id="PF13396">
    <property type="entry name" value="PLDc_N"/>
    <property type="match status" value="1"/>
</dbReference>
<dbReference type="Gene3D" id="3.30.870.10">
    <property type="entry name" value="Endonuclease Chain A"/>
    <property type="match status" value="2"/>
</dbReference>
<comment type="subcellular location">
    <subcellularLocation>
        <location evidence="1">Cell membrane</location>
        <topology evidence="1">Multi-pass membrane protein</topology>
    </subcellularLocation>
</comment>
<keyword evidence="8" id="KW-0443">Lipid metabolism</keyword>
<feature type="domain" description="PLD phosphodiesterase" evidence="14">
    <location>
        <begin position="244"/>
        <end position="271"/>
    </location>
</feature>
<evidence type="ECO:0000256" key="12">
    <source>
        <dbReference type="NCBIfam" id="TIGR04265"/>
    </source>
</evidence>
<dbReference type="InterPro" id="IPR022924">
    <property type="entry name" value="Cardiolipin_synthase"/>
</dbReference>
<keyword evidence="9 13" id="KW-0472">Membrane</keyword>
<dbReference type="SMART" id="SM00155">
    <property type="entry name" value="PLDc"/>
    <property type="match status" value="2"/>
</dbReference>
<proteinExistence type="predicted"/>
<dbReference type="EMBL" id="VUMR01000091">
    <property type="protein sequence ID" value="MSS57223.1"/>
    <property type="molecule type" value="Genomic_DNA"/>
</dbReference>
<dbReference type="CDD" id="cd09160">
    <property type="entry name" value="PLDc_SMU_988_like_2"/>
    <property type="match status" value="1"/>
</dbReference>
<evidence type="ECO:0000256" key="10">
    <source>
        <dbReference type="ARBA" id="ARBA00023209"/>
    </source>
</evidence>
<keyword evidence="10" id="KW-0594">Phospholipid biosynthesis</keyword>
<sequence>MHKILKYCKSKPIYIILAVLLQFLTLFFLVSYFSQRFFIVYYILIIFSLCVCMHIINRDSDSSSKLLWVLLIMSFPIFGGVVYLLLGNRKIPKALMVKDRQAYSDYKKYALQNIEILSDLHEDDYVLDKMTSMAWTNGYFPVYNNCLLTYFPSGEEQYQAFIQELIKAEDFIFMEFFIINKGVMWNTILQILMDKAAMGVDVRVIYDDMGCLTYLPRDYAKCLNAFGIQTHAFNPLRPQLAMAMNNRDHRKILVIDGKVAFTGGCNISDEYINTKKRFGHWKDMGCMIKGAGVEMFTISFLQIWNYQASEYTSYSRFIQNREIFSSLKNPGYIIPFSDSPTDENNTSLNMHLNMLGCAKDYCWITTPYLILDAEMISSLKLAVSNGVDVRIVVPGIPDKKMVYEVTKGNFDTLIKAGVKIYEYTPGFIHGKVCIVDDSSALVGTVNMDFRSYYQHYECGVWMHETTCLTDIKNDFEEIFKVSHEVSLEECVNTNPAVKVYRNILKVFSPIM</sequence>
<dbReference type="GO" id="GO:0032049">
    <property type="term" value="P:cardiolipin biosynthetic process"/>
    <property type="evidence" value="ECO:0007669"/>
    <property type="project" value="UniProtKB-UniRule"/>
</dbReference>
<evidence type="ECO:0000313" key="15">
    <source>
        <dbReference type="EMBL" id="MSS57223.1"/>
    </source>
</evidence>
<dbReference type="EC" id="2.7.8.-" evidence="12"/>
<keyword evidence="7 13" id="KW-1133">Transmembrane helix</keyword>
<feature type="transmembrane region" description="Helical" evidence="13">
    <location>
        <begin position="68"/>
        <end position="86"/>
    </location>
</feature>
<evidence type="ECO:0000256" key="7">
    <source>
        <dbReference type="ARBA" id="ARBA00022989"/>
    </source>
</evidence>
<dbReference type="InterPro" id="IPR001736">
    <property type="entry name" value="PLipase_D/transphosphatidylase"/>
</dbReference>
<keyword evidence="11" id="KW-1208">Phospholipid metabolism</keyword>
<evidence type="ECO:0000256" key="3">
    <source>
        <dbReference type="ARBA" id="ARBA00022516"/>
    </source>
</evidence>
<comment type="caution">
    <text evidence="15">The sequence shown here is derived from an EMBL/GenBank/DDBJ whole genome shotgun (WGS) entry which is preliminary data.</text>
</comment>
<evidence type="ECO:0000256" key="11">
    <source>
        <dbReference type="ARBA" id="ARBA00023264"/>
    </source>
</evidence>
<dbReference type="GO" id="GO:0005886">
    <property type="term" value="C:plasma membrane"/>
    <property type="evidence" value="ECO:0007669"/>
    <property type="project" value="UniProtKB-SubCell"/>
</dbReference>
<dbReference type="AlphaFoldDB" id="A0A6N7V4J4"/>
<dbReference type="PANTHER" id="PTHR21248:SF22">
    <property type="entry name" value="PHOSPHOLIPASE D"/>
    <property type="match status" value="1"/>
</dbReference>
<evidence type="ECO:0000256" key="13">
    <source>
        <dbReference type="SAM" id="Phobius"/>
    </source>
</evidence>
<name>A0A6N7V4J4_9FIRM</name>
<dbReference type="Proteomes" id="UP000434241">
    <property type="component" value="Unassembled WGS sequence"/>
</dbReference>
<organism evidence="15 16">
    <name type="scientific">Holdemanella porci</name>
    <dbReference type="NCBI Taxonomy" id="2652276"/>
    <lineage>
        <taxon>Bacteria</taxon>
        <taxon>Bacillati</taxon>
        <taxon>Bacillota</taxon>
        <taxon>Erysipelotrichia</taxon>
        <taxon>Erysipelotrichales</taxon>
        <taxon>Erysipelotrichaceae</taxon>
        <taxon>Holdemanella</taxon>
    </lineage>
</organism>
<evidence type="ECO:0000259" key="14">
    <source>
        <dbReference type="PROSITE" id="PS50035"/>
    </source>
</evidence>
<keyword evidence="16" id="KW-1185">Reference proteome</keyword>
<evidence type="ECO:0000256" key="4">
    <source>
        <dbReference type="ARBA" id="ARBA00022679"/>
    </source>
</evidence>
<feature type="domain" description="PLD phosphodiesterase" evidence="14">
    <location>
        <begin position="424"/>
        <end position="451"/>
    </location>
</feature>
<dbReference type="Pfam" id="PF13091">
    <property type="entry name" value="PLDc_2"/>
    <property type="match status" value="2"/>
</dbReference>
<feature type="transmembrane region" description="Helical" evidence="13">
    <location>
        <begin position="12"/>
        <end position="33"/>
    </location>
</feature>
<protein>
    <recommendedName>
        <fullName evidence="12">Cardiolipin synthase</fullName>
        <ecNumber evidence="12">2.7.8.-</ecNumber>
    </recommendedName>
</protein>
<keyword evidence="5 13" id="KW-0812">Transmembrane</keyword>
<keyword evidence="3" id="KW-0444">Lipid biosynthesis</keyword>
<gene>
    <name evidence="15" type="primary">cls</name>
    <name evidence="15" type="ORF">FYJ55_10245</name>
</gene>
<dbReference type="GO" id="GO:0008808">
    <property type="term" value="F:cardiolipin synthase activity"/>
    <property type="evidence" value="ECO:0007669"/>
    <property type="project" value="UniProtKB-UniRule"/>
</dbReference>
<dbReference type="SUPFAM" id="SSF56024">
    <property type="entry name" value="Phospholipase D/nuclease"/>
    <property type="match status" value="2"/>
</dbReference>
<dbReference type="InterPro" id="IPR025202">
    <property type="entry name" value="PLD-like_dom"/>
</dbReference>
<evidence type="ECO:0000256" key="8">
    <source>
        <dbReference type="ARBA" id="ARBA00023098"/>
    </source>
</evidence>
<dbReference type="PROSITE" id="PS50035">
    <property type="entry name" value="PLD"/>
    <property type="match status" value="2"/>
</dbReference>
<keyword evidence="4" id="KW-0808">Transferase</keyword>
<dbReference type="NCBIfam" id="TIGR04265">
    <property type="entry name" value="bac_cardiolipin"/>
    <property type="match status" value="1"/>
</dbReference>
<evidence type="ECO:0000256" key="6">
    <source>
        <dbReference type="ARBA" id="ARBA00022737"/>
    </source>
</evidence>